<dbReference type="EC" id="4.2.1.19" evidence="6"/>
<evidence type="ECO:0000256" key="2">
    <source>
        <dbReference type="ARBA" id="ARBA00016664"/>
    </source>
</evidence>
<dbReference type="PROSITE" id="PS00955">
    <property type="entry name" value="IGP_DEHYDRATASE_2"/>
    <property type="match status" value="1"/>
</dbReference>
<evidence type="ECO:0000256" key="4">
    <source>
        <dbReference type="ARBA" id="ARBA00023102"/>
    </source>
</evidence>
<dbReference type="SUPFAM" id="SSF54211">
    <property type="entry name" value="Ribosomal protein S5 domain 2-like"/>
    <property type="match status" value="2"/>
</dbReference>
<dbReference type="PANTHER" id="PTHR23133:SF2">
    <property type="entry name" value="IMIDAZOLEGLYCEROL-PHOSPHATE DEHYDRATASE"/>
    <property type="match status" value="1"/>
</dbReference>
<organism evidence="7 8">
    <name type="scientific">Salinibacter ruber</name>
    <dbReference type="NCBI Taxonomy" id="146919"/>
    <lineage>
        <taxon>Bacteria</taxon>
        <taxon>Pseudomonadati</taxon>
        <taxon>Rhodothermota</taxon>
        <taxon>Rhodothermia</taxon>
        <taxon>Rhodothermales</taxon>
        <taxon>Salinibacteraceae</taxon>
        <taxon>Salinibacter</taxon>
    </lineage>
</organism>
<dbReference type="RefSeq" id="WP_251979257.1">
    <property type="nucleotide sequence ID" value="NZ_CALTSI010000001.1"/>
</dbReference>
<dbReference type="NCBIfam" id="NF002114">
    <property type="entry name" value="PRK00951.2-4"/>
    <property type="match status" value="1"/>
</dbReference>
<comment type="caution">
    <text evidence="7">The sequence shown here is derived from an EMBL/GenBank/DDBJ whole genome shotgun (WGS) entry which is preliminary data.</text>
</comment>
<dbReference type="FunFam" id="3.30.230.40:FF:000003">
    <property type="entry name" value="Imidazoleglycerol-phosphate dehydratase HisB"/>
    <property type="match status" value="1"/>
</dbReference>
<sequence>MSTPSFSPRTATVERTTAETDVSVALTLDGDGSYDVDTGVGFFDHMLSLFAKHGALDLEVQCDGDLEVDDHHTVEDVAIGLGRALDDALGDKAHIARYGHAYVPMDDALARAVVDLSGRSYCHLEASFERNQVGGLSTELVEHVWRSVADHARCNLHLTVLRGHNAHHKIEALFKAAARALRTAVRRRADHAEVASTKGTLA</sequence>
<dbReference type="Gene3D" id="3.30.230.40">
    <property type="entry name" value="Imidazole glycerol phosphate dehydratase, domain 1"/>
    <property type="match status" value="2"/>
</dbReference>
<dbReference type="AlphaFoldDB" id="A0A9X2PU59"/>
<dbReference type="InterPro" id="IPR020565">
    <property type="entry name" value="ImidazoleglycerP_deHydtase_CS"/>
</dbReference>
<protein>
    <recommendedName>
        <fullName evidence="2 6">Imidazoleglycerol-phosphate dehydratase</fullName>
        <shortName evidence="6">IGPD</shortName>
        <ecNumber evidence="6">4.2.1.19</ecNumber>
    </recommendedName>
</protein>
<evidence type="ECO:0000256" key="5">
    <source>
        <dbReference type="ARBA" id="ARBA00023239"/>
    </source>
</evidence>
<dbReference type="InterPro" id="IPR038494">
    <property type="entry name" value="IGPD_sf"/>
</dbReference>
<comment type="subcellular location">
    <subcellularLocation>
        <location evidence="6">Cytoplasm</location>
    </subcellularLocation>
</comment>
<name>A0A9X2PU59_9BACT</name>
<keyword evidence="3 6" id="KW-0028">Amino-acid biosynthesis</keyword>
<keyword evidence="5 6" id="KW-0456">Lyase</keyword>
<dbReference type="GO" id="GO:0004424">
    <property type="term" value="F:imidazoleglycerol-phosphate dehydratase activity"/>
    <property type="evidence" value="ECO:0007669"/>
    <property type="project" value="UniProtKB-UniRule"/>
</dbReference>
<comment type="pathway">
    <text evidence="1 6">Amino-acid biosynthesis; L-histidine biosynthesis; L-histidine from 5-phospho-alpha-D-ribose 1-diphosphate: step 6/9.</text>
</comment>
<keyword evidence="4 6" id="KW-0368">Histidine biosynthesis</keyword>
<dbReference type="Pfam" id="PF00475">
    <property type="entry name" value="IGPD"/>
    <property type="match status" value="1"/>
</dbReference>
<dbReference type="CDD" id="cd07914">
    <property type="entry name" value="IGPD"/>
    <property type="match status" value="1"/>
</dbReference>
<reference evidence="7" key="1">
    <citation type="submission" date="2022-08" db="EMBL/GenBank/DDBJ databases">
        <title>Genomic Encyclopedia of Type Strains, Phase V (KMG-V): Genome sequencing to study the core and pangenomes of soil and plant-associated prokaryotes.</title>
        <authorList>
            <person name="Whitman W."/>
        </authorList>
    </citation>
    <scope>NUCLEOTIDE SEQUENCE</scope>
    <source>
        <strain evidence="7">0</strain>
    </source>
</reference>
<accession>A0A9X2PU59</accession>
<keyword evidence="6" id="KW-0963">Cytoplasm</keyword>
<evidence type="ECO:0000313" key="7">
    <source>
        <dbReference type="EMBL" id="MCS3676865.1"/>
    </source>
</evidence>
<dbReference type="GO" id="GO:0000105">
    <property type="term" value="P:L-histidine biosynthetic process"/>
    <property type="evidence" value="ECO:0007669"/>
    <property type="project" value="UniProtKB-UniRule"/>
</dbReference>
<evidence type="ECO:0000256" key="3">
    <source>
        <dbReference type="ARBA" id="ARBA00022605"/>
    </source>
</evidence>
<dbReference type="PANTHER" id="PTHR23133">
    <property type="entry name" value="IMIDAZOLEGLYCEROL-PHOSPHATE DEHYDRATASE HIS7"/>
    <property type="match status" value="1"/>
</dbReference>
<dbReference type="HAMAP" id="MF_00076">
    <property type="entry name" value="HisB"/>
    <property type="match status" value="1"/>
</dbReference>
<evidence type="ECO:0000313" key="8">
    <source>
        <dbReference type="Proteomes" id="UP001155027"/>
    </source>
</evidence>
<comment type="similarity">
    <text evidence="6">Belongs to the imidazoleglycerol-phosphate dehydratase family.</text>
</comment>
<dbReference type="GO" id="GO:0005737">
    <property type="term" value="C:cytoplasm"/>
    <property type="evidence" value="ECO:0007669"/>
    <property type="project" value="UniProtKB-SubCell"/>
</dbReference>
<gene>
    <name evidence="6" type="primary">hisB</name>
    <name evidence="7" type="ORF">GGP71_000772</name>
</gene>
<proteinExistence type="inferred from homology"/>
<comment type="catalytic activity">
    <reaction evidence="6">
        <text>D-erythro-1-(imidazol-4-yl)glycerol 3-phosphate = 3-(imidazol-4-yl)-2-oxopropyl phosphate + H2O</text>
        <dbReference type="Rhea" id="RHEA:11040"/>
        <dbReference type="ChEBI" id="CHEBI:15377"/>
        <dbReference type="ChEBI" id="CHEBI:57766"/>
        <dbReference type="ChEBI" id="CHEBI:58278"/>
        <dbReference type="EC" id="4.2.1.19"/>
    </reaction>
</comment>
<dbReference type="FunFam" id="3.30.230.40:FF:000001">
    <property type="entry name" value="Imidazoleglycerol-phosphate dehydratase HisB"/>
    <property type="match status" value="1"/>
</dbReference>
<dbReference type="EMBL" id="JANUAU010000002">
    <property type="protein sequence ID" value="MCS3676865.1"/>
    <property type="molecule type" value="Genomic_DNA"/>
</dbReference>
<dbReference type="NCBIfam" id="NF002111">
    <property type="entry name" value="PRK00951.2-1"/>
    <property type="match status" value="1"/>
</dbReference>
<dbReference type="InterPro" id="IPR020568">
    <property type="entry name" value="Ribosomal_Su5_D2-typ_SF"/>
</dbReference>
<evidence type="ECO:0000256" key="6">
    <source>
        <dbReference type="HAMAP-Rule" id="MF_00076"/>
    </source>
</evidence>
<dbReference type="InterPro" id="IPR000807">
    <property type="entry name" value="ImidazoleglycerolP_deHydtase"/>
</dbReference>
<evidence type="ECO:0000256" key="1">
    <source>
        <dbReference type="ARBA" id="ARBA00005047"/>
    </source>
</evidence>
<dbReference type="Proteomes" id="UP001155027">
    <property type="component" value="Unassembled WGS sequence"/>
</dbReference>
<dbReference type="NCBIfam" id="NF002116">
    <property type="entry name" value="PRK00951.2-6"/>
    <property type="match status" value="1"/>
</dbReference>